<protein>
    <recommendedName>
        <fullName evidence="5">Secreted protein</fullName>
    </recommendedName>
</protein>
<keyword evidence="2" id="KW-1133">Transmembrane helix</keyword>
<feature type="transmembrane region" description="Helical" evidence="2">
    <location>
        <begin position="6"/>
        <end position="23"/>
    </location>
</feature>
<reference evidence="3 4" key="2">
    <citation type="journal article" date="2023" name="ChemBioChem">
        <title>Acyltransferase Domain Exchange between Two Independent Type I Polyketide Synthases in the Same Producer Strain of Macrolide Antibiotics.</title>
        <authorList>
            <person name="Kudo F."/>
            <person name="Kishikawa K."/>
            <person name="Tsuboi K."/>
            <person name="Kido T."/>
            <person name="Usui T."/>
            <person name="Hashimoto J."/>
            <person name="Shin-Ya K."/>
            <person name="Miyanaga A."/>
            <person name="Eguchi T."/>
        </authorList>
    </citation>
    <scope>NUCLEOTIDE SEQUENCE [LARGE SCALE GENOMIC DNA]</scope>
    <source>
        <strain evidence="3 4">A-8890</strain>
    </source>
</reference>
<reference evidence="3 4" key="1">
    <citation type="journal article" date="2010" name="ChemBioChem">
        <title>Cloning and characterization of the biosynthetic gene cluster of 16-membered macrolide antibiotic FD-891: involvement of a dual functional cytochrome P450 monooxygenase catalyzing epoxidation and hydroxylation.</title>
        <authorList>
            <person name="Kudo F."/>
            <person name="Motegi A."/>
            <person name="Mizoue K."/>
            <person name="Eguchi T."/>
        </authorList>
    </citation>
    <scope>NUCLEOTIDE SEQUENCE [LARGE SCALE GENOMIC DNA]</scope>
    <source>
        <strain evidence="3 4">A-8890</strain>
    </source>
</reference>
<feature type="region of interest" description="Disordered" evidence="1">
    <location>
        <begin position="119"/>
        <end position="142"/>
    </location>
</feature>
<dbReference type="Proteomes" id="UP001321542">
    <property type="component" value="Chromosome"/>
</dbReference>
<organism evidence="3 4">
    <name type="scientific">Streptomyces graminofaciens</name>
    <dbReference type="NCBI Taxonomy" id="68212"/>
    <lineage>
        <taxon>Bacteria</taxon>
        <taxon>Bacillati</taxon>
        <taxon>Actinomycetota</taxon>
        <taxon>Actinomycetes</taxon>
        <taxon>Kitasatosporales</taxon>
        <taxon>Streptomycetaceae</taxon>
        <taxon>Streptomyces</taxon>
    </lineage>
</organism>
<keyword evidence="2" id="KW-0472">Membrane</keyword>
<keyword evidence="2" id="KW-0812">Transmembrane</keyword>
<dbReference type="EMBL" id="AP018448">
    <property type="protein sequence ID" value="BBC35208.1"/>
    <property type="molecule type" value="Genomic_DNA"/>
</dbReference>
<evidence type="ECO:0000313" key="4">
    <source>
        <dbReference type="Proteomes" id="UP001321542"/>
    </source>
</evidence>
<gene>
    <name evidence="3" type="ORF">SGFS_065020</name>
</gene>
<evidence type="ECO:0008006" key="5">
    <source>
        <dbReference type="Google" id="ProtNLM"/>
    </source>
</evidence>
<dbReference type="RefSeq" id="WP_286255384.1">
    <property type="nucleotide sequence ID" value="NZ_AP018448.1"/>
</dbReference>
<evidence type="ECO:0000256" key="1">
    <source>
        <dbReference type="SAM" id="MobiDB-lite"/>
    </source>
</evidence>
<proteinExistence type="predicted"/>
<evidence type="ECO:0000313" key="3">
    <source>
        <dbReference type="EMBL" id="BBC35208.1"/>
    </source>
</evidence>
<name>A0ABM7FG29_9ACTN</name>
<accession>A0ABM7FG29</accession>
<keyword evidence="4" id="KW-1185">Reference proteome</keyword>
<evidence type="ECO:0000256" key="2">
    <source>
        <dbReference type="SAM" id="Phobius"/>
    </source>
</evidence>
<sequence>MAGTSLVVTALTFIALVIIRGWIGDARDERRELAISRREADAQQRKYFALQALLECEATRLHHAVATEQAQNAATLIAEREAMHAELEEQRLQISTEAFRTGVEMERAGMLKPDAPIPANLIQFPDRSPGREHSRGHGVVGP</sequence>